<dbReference type="Proteomes" id="UP001226867">
    <property type="component" value="Unassembled WGS sequence"/>
</dbReference>
<protein>
    <recommendedName>
        <fullName evidence="3">Type IV toxin-antitoxin system AbiEi family antitoxin domain-containing protein</fullName>
    </recommendedName>
</protein>
<evidence type="ECO:0000313" key="2">
    <source>
        <dbReference type="Proteomes" id="UP001226867"/>
    </source>
</evidence>
<accession>A0ABT9SDE5</accession>
<dbReference type="RefSeq" id="WP_307692130.1">
    <property type="nucleotide sequence ID" value="NZ_JAUSRO010000018.1"/>
</dbReference>
<name>A0ABT9SDE5_9BURK</name>
<gene>
    <name evidence="1" type="ORF">J2W36_004659</name>
</gene>
<evidence type="ECO:0000313" key="1">
    <source>
        <dbReference type="EMBL" id="MDP9902382.1"/>
    </source>
</evidence>
<keyword evidence="2" id="KW-1185">Reference proteome</keyword>
<sequence>MTAAVSSPATSLRGAVAHLADELRAGRVYRREDLARLSTAVDRHLRELVATGKLKKLAQGLYYAPKHSSFGPLPPADEQVVGGFLKDKDFLVFSPSAYNAVGLGTTQLYNRTVVYNHKRHGVFKLGNRQFDFRVKPRFPKRLTPEFLYVDLLNNLDELAEDRDAVLRQACSKRSSFDPVRLQQAVASFGNLATRKRLQEWSGG</sequence>
<proteinExistence type="predicted"/>
<dbReference type="EMBL" id="JAUSRO010000018">
    <property type="protein sequence ID" value="MDP9902382.1"/>
    <property type="molecule type" value="Genomic_DNA"/>
</dbReference>
<comment type="caution">
    <text evidence="1">The sequence shown here is derived from an EMBL/GenBank/DDBJ whole genome shotgun (WGS) entry which is preliminary data.</text>
</comment>
<organism evidence="1 2">
    <name type="scientific">Variovorax ginsengisoli</name>
    <dbReference type="NCBI Taxonomy" id="363844"/>
    <lineage>
        <taxon>Bacteria</taxon>
        <taxon>Pseudomonadati</taxon>
        <taxon>Pseudomonadota</taxon>
        <taxon>Betaproteobacteria</taxon>
        <taxon>Burkholderiales</taxon>
        <taxon>Comamonadaceae</taxon>
        <taxon>Variovorax</taxon>
    </lineage>
</organism>
<evidence type="ECO:0008006" key="3">
    <source>
        <dbReference type="Google" id="ProtNLM"/>
    </source>
</evidence>
<reference evidence="1 2" key="1">
    <citation type="submission" date="2023-07" db="EMBL/GenBank/DDBJ databases">
        <title>Sorghum-associated microbial communities from plants grown in Nebraska, USA.</title>
        <authorList>
            <person name="Schachtman D."/>
        </authorList>
    </citation>
    <scope>NUCLEOTIDE SEQUENCE [LARGE SCALE GENOMIC DNA]</scope>
    <source>
        <strain evidence="1 2">DS1607</strain>
    </source>
</reference>